<evidence type="ECO:0000313" key="3">
    <source>
        <dbReference type="EMBL" id="TYR37423.1"/>
    </source>
</evidence>
<dbReference type="NCBIfam" id="TIGR03891">
    <property type="entry name" value="thiopep_ocin"/>
    <property type="match status" value="1"/>
</dbReference>
<dbReference type="AlphaFoldDB" id="A0A5D4HB43"/>
<feature type="domain" description="Thiopeptide-type bacteriocin biosynthesis" evidence="2">
    <location>
        <begin position="755"/>
        <end position="1019"/>
    </location>
</feature>
<dbReference type="Pfam" id="PF14028">
    <property type="entry name" value="Lant_dehydr_C"/>
    <property type="match status" value="1"/>
</dbReference>
<organism evidence="3 4">
    <name type="scientific">Sphingobacterium phlebotomi</name>
    <dbReference type="NCBI Taxonomy" id="2605433"/>
    <lineage>
        <taxon>Bacteria</taxon>
        <taxon>Pseudomonadati</taxon>
        <taxon>Bacteroidota</taxon>
        <taxon>Sphingobacteriia</taxon>
        <taxon>Sphingobacteriales</taxon>
        <taxon>Sphingobacteriaceae</taxon>
        <taxon>Sphingobacterium</taxon>
    </lineage>
</organism>
<feature type="domain" description="Lantibiotic dehydratase N-terminal" evidence="1">
    <location>
        <begin position="45"/>
        <end position="685"/>
    </location>
</feature>
<dbReference type="Pfam" id="PF04738">
    <property type="entry name" value="Lant_dehydr_N"/>
    <property type="match status" value="1"/>
</dbReference>
<evidence type="ECO:0000259" key="2">
    <source>
        <dbReference type="Pfam" id="PF14028"/>
    </source>
</evidence>
<reference evidence="3 4" key="1">
    <citation type="submission" date="2019-08" db="EMBL/GenBank/DDBJ databases">
        <title>Phlebobacter frassis gen. nov. sp. nov., a new member of family Sphingobacteriaceae isolated from sand fly rearing media.</title>
        <authorList>
            <person name="Kakumanu M.L."/>
            <person name="Marayati B.F."/>
            <person name="Wada-Katsumata A."/>
            <person name="Wasserberg G."/>
            <person name="Schal C."/>
            <person name="Apperson C.S."/>
            <person name="Ponnusamy L."/>
        </authorList>
    </citation>
    <scope>NUCLEOTIDE SEQUENCE [LARGE SCALE GENOMIC DNA]</scope>
    <source>
        <strain evidence="3 4">SSI9</strain>
    </source>
</reference>
<dbReference type="Proteomes" id="UP000322362">
    <property type="component" value="Unassembled WGS sequence"/>
</dbReference>
<name>A0A5D4HB43_9SPHI</name>
<comment type="caution">
    <text evidence="3">The sequence shown here is derived from an EMBL/GenBank/DDBJ whole genome shotgun (WGS) entry which is preliminary data.</text>
</comment>
<dbReference type="RefSeq" id="WP_148918164.1">
    <property type="nucleotide sequence ID" value="NZ_VTAV01000002.1"/>
</dbReference>
<keyword evidence="4" id="KW-1185">Reference proteome</keyword>
<proteinExistence type="predicted"/>
<gene>
    <name evidence="3" type="ORF">FXV77_05310</name>
</gene>
<dbReference type="InterPro" id="IPR006827">
    <property type="entry name" value="Lant_deHydtase_N"/>
</dbReference>
<evidence type="ECO:0000259" key="1">
    <source>
        <dbReference type="Pfam" id="PF04738"/>
    </source>
</evidence>
<evidence type="ECO:0008006" key="5">
    <source>
        <dbReference type="Google" id="ProtNLM"/>
    </source>
</evidence>
<accession>A0A5D4HB43</accession>
<protein>
    <recommendedName>
        <fullName evidence="5">Thiopeptide-type bacteriocin biosynthesis protein</fullName>
    </recommendedName>
</protein>
<dbReference type="EMBL" id="VTAV01000002">
    <property type="protein sequence ID" value="TYR37423.1"/>
    <property type="molecule type" value="Genomic_DNA"/>
</dbReference>
<evidence type="ECO:0000313" key="4">
    <source>
        <dbReference type="Proteomes" id="UP000322362"/>
    </source>
</evidence>
<sequence length="1042" mass="119814">MGCRFKAYNFFLLRAPRLTSDILHEMNGFGSKADVWNFIREFLKDPQFLDAIYLASDTLFEQVVARAEEDYTPEKDRLLIALYKYINRMSGRSTPLGKFAGVALGAVTDGSTQLQLSGKFGSCCRLDMEFVAYLHGLVLAEETTHADLFYYTNTTVYETPERYHYIEFKDFGSNRSYSWARVAKNPLLKQVLDCSRTGMKFSALVEHVSALGIRSEGASRYILELIEAKLLISELESFTGNVDSKLLISRLKTGKKALFQPVWRSLSDSVDNSTVPRLDDLSYPAVREFRKIKQETTSHLVQVDLSLEMSSNKIGNKIMDTLSTELEELSVINNLKRPSELESFYQKFLIRYGQREVALLEVIDHERGVGYGSNPIYSTEHTPLLGDLGTRKKRSKQEKIRHAFQSVVKHHWNLNSGVTPHIELERNDLEKLRSEIGEQEILPSGFYALGNLFNDGNRESNDNFRFNLLSAGGVSAIPLMTRFCHLDPKLEAMLKECAAWEESQRPDCVIAEIVYLPKGRAGNILARPNFFKYEIPIVGKGSVEDSYIISLDDLMVSVNNGKVILRSKRLNKQVIPRLSSAHNFHHGMVVYRFLCDLQSQYGALNLSWDWGELSNLPFTPRVSYKHIILSRARWRLPKVSNYGKGSDCNKIISHLKERYSIPDIVSLSEGDNELVIDLRSPIGAEIVFKKLLKTEVVLQEYLWSEYNTVLKGSLGEPYSNEIIIPFKVIGDVKTDYLKPFFEFKIKRSFLPSSEWAFIKIYSGLVGAERLLQNCISDLVTRLKKDGIIVKWFFIRYNDPDPHLRLRFLLSNTNDRMPFQTLANLINTYFDPLLQSRQVHRVVFDTYERELERYGEENMEVCESIFQVDSESVLALLPLFKNDDSHLRWLSGMLGVDHLLSAFGLKIQEKLTLVTKLKNAFLNEFNGYSNLKYKLDRKYREHRSRIDPFFSEANDNPIHSILNRRLTAIKKLTTSVRSKIDGYSTSDLLPSLSHMFINRLFLAHPREHEMIIYYLLAKQYTSILNREKKRQLSISVTKSFKKA</sequence>
<dbReference type="InterPro" id="IPR023809">
    <property type="entry name" value="Thiopep_bacteriocin_synth_dom"/>
</dbReference>